<feature type="chain" id="PRO_5030973951" description="FG-GAP repeat-containing protein" evidence="3">
    <location>
        <begin position="24"/>
        <end position="768"/>
    </location>
</feature>
<accession>A0A7S0I2L2</accession>
<organism evidence="4">
    <name type="scientific">Hanusia phi</name>
    <dbReference type="NCBI Taxonomy" id="3032"/>
    <lineage>
        <taxon>Eukaryota</taxon>
        <taxon>Cryptophyceae</taxon>
        <taxon>Pyrenomonadales</taxon>
        <taxon>Geminigeraceae</taxon>
        <taxon>Hanusia</taxon>
    </lineage>
</organism>
<keyword evidence="2" id="KW-1133">Transmembrane helix</keyword>
<evidence type="ECO:0000256" key="2">
    <source>
        <dbReference type="SAM" id="Phobius"/>
    </source>
</evidence>
<feature type="signal peptide" evidence="3">
    <location>
        <begin position="1"/>
        <end position="23"/>
    </location>
</feature>
<reference evidence="4" key="1">
    <citation type="submission" date="2021-01" db="EMBL/GenBank/DDBJ databases">
        <authorList>
            <person name="Corre E."/>
            <person name="Pelletier E."/>
            <person name="Niang G."/>
            <person name="Scheremetjew M."/>
            <person name="Finn R."/>
            <person name="Kale V."/>
            <person name="Holt S."/>
            <person name="Cochrane G."/>
            <person name="Meng A."/>
            <person name="Brown T."/>
            <person name="Cohen L."/>
        </authorList>
    </citation>
    <scope>NUCLEOTIDE SEQUENCE</scope>
    <source>
        <strain evidence="4">CCMP325</strain>
    </source>
</reference>
<evidence type="ECO:0000313" key="4">
    <source>
        <dbReference type="EMBL" id="CAD8509128.1"/>
    </source>
</evidence>
<keyword evidence="3" id="KW-0732">Signal</keyword>
<evidence type="ECO:0000256" key="3">
    <source>
        <dbReference type="SAM" id="SignalP"/>
    </source>
</evidence>
<protein>
    <recommendedName>
        <fullName evidence="5">FG-GAP repeat-containing protein</fullName>
    </recommendedName>
</protein>
<sequence>MRDRDAGVLLVCGLAIFLALESGNDYDVKKRWVLELKPTLYKNGRFATDEERLPKPIVDDLDGDGLNEVLVATREPKLKILDPQHPVSGLHGAANGEMVLRMKAETTLLSKGVGNVRSGRQPVAMAVGYLDPATEKHRKKYVVILTHDWTVMCFDHHLKLIWESNPMKVKISNANHREASISITPTKLRPFDRGLVVVGASMEYENHRRLHRKKPFKARKKAEDSEQKDEKAEARRTRQRNKIKAMLGLPIYYDEDSWQYDHDELEEVLQHFNYFAFDGQRGSLRWKHKAGDFLPIAFDHEVTVPQQNYKLGLHTEYKHSGEVDWRLYRTSALRTLPHLWRSKEDTRMYTAHFSKGRMRDFDEEKRIADVSHTREVGLFSISDPIKGAGKASRAGTRIPKRRRAKSAKRQIIRDEKGGKAGSTPKDQDRNPHVIARRPTVKHANALVVHRKDGIEVLHLHTGRPLCELPLPANMMHADINKDGAIDRLEAIIGEGTIVRPEGHLVSDAFNPQCYAWVTTGTPPTHVLFNESICSSSSQYRDMIQGISQATMGMRGRGLEGEQKLSAAPPVVLKRMMERDQADRSIDMLDTIFLISDGFLSSYSYYGSLNWQIQTPAYWVQPAPVSVDGPSDSLMAGEDMRATIDINMMPVLEVIHLRANKFGAEYILVMGMHNGAIVSETGQIVAEFGLPDVPTGPPVVGDFDKDGYNDLIIQTRTGLTGMSINPARHRKPLSFVLGGILLIIASAMFLNQVAQRRGSGKKSKGKNLD</sequence>
<evidence type="ECO:0000256" key="1">
    <source>
        <dbReference type="SAM" id="MobiDB-lite"/>
    </source>
</evidence>
<feature type="transmembrane region" description="Helical" evidence="2">
    <location>
        <begin position="732"/>
        <end position="753"/>
    </location>
</feature>
<evidence type="ECO:0008006" key="5">
    <source>
        <dbReference type="Google" id="ProtNLM"/>
    </source>
</evidence>
<dbReference type="PANTHER" id="PTHR34284">
    <property type="entry name" value="FG-GAP REPEAT-CONTAINING PROTEIN"/>
    <property type="match status" value="1"/>
</dbReference>
<dbReference type="EMBL" id="HBEO01035453">
    <property type="protein sequence ID" value="CAD8509128.1"/>
    <property type="molecule type" value="Transcribed_RNA"/>
</dbReference>
<feature type="compositionally biased region" description="Basic residues" evidence="1">
    <location>
        <begin position="209"/>
        <end position="220"/>
    </location>
</feature>
<keyword evidence="2" id="KW-0812">Transmembrane</keyword>
<keyword evidence="2" id="KW-0472">Membrane</keyword>
<feature type="region of interest" description="Disordered" evidence="1">
    <location>
        <begin position="387"/>
        <end position="430"/>
    </location>
</feature>
<dbReference type="PANTHER" id="PTHR34284:SF1">
    <property type="entry name" value="FG-GAP REPEAT-CONTAINING PROTEIN"/>
    <property type="match status" value="1"/>
</dbReference>
<name>A0A7S0I2L2_9CRYP</name>
<feature type="region of interest" description="Disordered" evidence="1">
    <location>
        <begin position="209"/>
        <end position="237"/>
    </location>
</feature>
<proteinExistence type="predicted"/>
<feature type="compositionally biased region" description="Basic residues" evidence="1">
    <location>
        <begin position="398"/>
        <end position="410"/>
    </location>
</feature>
<dbReference type="AlphaFoldDB" id="A0A7S0I2L2"/>
<feature type="compositionally biased region" description="Basic and acidic residues" evidence="1">
    <location>
        <begin position="221"/>
        <end position="236"/>
    </location>
</feature>
<gene>
    <name evidence="4" type="ORF">HPHI1048_LOCUS24025</name>
</gene>